<accession>A0ABW2IGD2</accession>
<dbReference type="EC" id="3.4.-.-" evidence="8"/>
<evidence type="ECO:0000256" key="5">
    <source>
        <dbReference type="ARBA" id="ARBA00023124"/>
    </source>
</evidence>
<evidence type="ECO:0000313" key="9">
    <source>
        <dbReference type="EMBL" id="MFC7290168.1"/>
    </source>
</evidence>
<dbReference type="InterPro" id="IPR036590">
    <property type="entry name" value="SRAP-like"/>
</dbReference>
<keyword evidence="5" id="KW-0190">Covalent protein-DNA linkage</keyword>
<keyword evidence="6" id="KW-0238">DNA-binding</keyword>
<keyword evidence="10" id="KW-1185">Reference proteome</keyword>
<evidence type="ECO:0000256" key="6">
    <source>
        <dbReference type="ARBA" id="ARBA00023125"/>
    </source>
</evidence>
<evidence type="ECO:0000313" key="10">
    <source>
        <dbReference type="Proteomes" id="UP001596492"/>
    </source>
</evidence>
<protein>
    <recommendedName>
        <fullName evidence="8">Abasic site processing protein</fullName>
        <ecNumber evidence="8">3.4.-.-</ecNumber>
    </recommendedName>
</protein>
<evidence type="ECO:0000256" key="3">
    <source>
        <dbReference type="ARBA" id="ARBA00022763"/>
    </source>
</evidence>
<evidence type="ECO:0000256" key="2">
    <source>
        <dbReference type="ARBA" id="ARBA00022670"/>
    </source>
</evidence>
<comment type="caution">
    <text evidence="9">The sequence shown here is derived from an EMBL/GenBank/DDBJ whole genome shotgun (WGS) entry which is preliminary data.</text>
</comment>
<dbReference type="Pfam" id="PF02586">
    <property type="entry name" value="SRAP"/>
    <property type="match status" value="1"/>
</dbReference>
<sequence>MCGRFYIHDIPWSEYYGYLNLIEPEGVSPPAANYNIAPISIAPIIRPREHRQPGYEMMPALWSLVPSWWKKPLSEKKFSTFNARSEGVNESKTFQGPFRHHRCLIPMSGFYEWSGSKGSKTPFAISLRNRRWFCCAGLWSRAMIDGSEIDTFSILTTSPNDVMAGLHTRMPVIIHPEDYERWMQAHYNDVYDLMRPFPSAGMHAWPIGPDVGNVRNNGPHLIEEA</sequence>
<dbReference type="PANTHER" id="PTHR13604">
    <property type="entry name" value="DC12-RELATED"/>
    <property type="match status" value="1"/>
</dbReference>
<evidence type="ECO:0000256" key="7">
    <source>
        <dbReference type="ARBA" id="ARBA00023239"/>
    </source>
</evidence>
<dbReference type="EMBL" id="JBHTBR010000002">
    <property type="protein sequence ID" value="MFC7290168.1"/>
    <property type="molecule type" value="Genomic_DNA"/>
</dbReference>
<keyword evidence="4 8" id="KW-0378">Hydrolase</keyword>
<comment type="similarity">
    <text evidence="1 8">Belongs to the SOS response-associated peptidase family.</text>
</comment>
<keyword evidence="7" id="KW-0456">Lyase</keyword>
<reference evidence="10" key="1">
    <citation type="journal article" date="2019" name="Int. J. Syst. Evol. Microbiol.">
        <title>The Global Catalogue of Microorganisms (GCM) 10K type strain sequencing project: providing services to taxonomists for standard genome sequencing and annotation.</title>
        <authorList>
            <consortium name="The Broad Institute Genomics Platform"/>
            <consortium name="The Broad Institute Genome Sequencing Center for Infectious Disease"/>
            <person name="Wu L."/>
            <person name="Ma J."/>
        </authorList>
    </citation>
    <scope>NUCLEOTIDE SEQUENCE [LARGE SCALE GENOMIC DNA]</scope>
    <source>
        <strain evidence="10">CCUG 51308</strain>
    </source>
</reference>
<dbReference type="PANTHER" id="PTHR13604:SF0">
    <property type="entry name" value="ABASIC SITE PROCESSING PROTEIN HMCES"/>
    <property type="match status" value="1"/>
</dbReference>
<dbReference type="Gene3D" id="3.90.1680.10">
    <property type="entry name" value="SOS response associated peptidase-like"/>
    <property type="match status" value="1"/>
</dbReference>
<evidence type="ECO:0000256" key="1">
    <source>
        <dbReference type="ARBA" id="ARBA00008136"/>
    </source>
</evidence>
<gene>
    <name evidence="9" type="ORF">ACFQS8_00940</name>
</gene>
<dbReference type="SUPFAM" id="SSF143081">
    <property type="entry name" value="BB1717-like"/>
    <property type="match status" value="1"/>
</dbReference>
<dbReference type="RefSeq" id="WP_382164831.1">
    <property type="nucleotide sequence ID" value="NZ_JBHTBR010000002.1"/>
</dbReference>
<dbReference type="Proteomes" id="UP001596492">
    <property type="component" value="Unassembled WGS sequence"/>
</dbReference>
<proteinExistence type="inferred from homology"/>
<evidence type="ECO:0000256" key="4">
    <source>
        <dbReference type="ARBA" id="ARBA00022801"/>
    </source>
</evidence>
<name>A0ABW2IGD2_9PROT</name>
<keyword evidence="3" id="KW-0227">DNA damage</keyword>
<keyword evidence="2 8" id="KW-0645">Protease</keyword>
<dbReference type="InterPro" id="IPR003738">
    <property type="entry name" value="SRAP"/>
</dbReference>
<dbReference type="GO" id="GO:0016787">
    <property type="term" value="F:hydrolase activity"/>
    <property type="evidence" value="ECO:0007669"/>
    <property type="project" value="UniProtKB-KW"/>
</dbReference>
<organism evidence="9 10">
    <name type="scientific">Hirschia litorea</name>
    <dbReference type="NCBI Taxonomy" id="1199156"/>
    <lineage>
        <taxon>Bacteria</taxon>
        <taxon>Pseudomonadati</taxon>
        <taxon>Pseudomonadota</taxon>
        <taxon>Alphaproteobacteria</taxon>
        <taxon>Hyphomonadales</taxon>
        <taxon>Hyphomonadaceae</taxon>
        <taxon>Hirschia</taxon>
    </lineage>
</organism>
<evidence type="ECO:0000256" key="8">
    <source>
        <dbReference type="RuleBase" id="RU364100"/>
    </source>
</evidence>